<dbReference type="HOGENOM" id="CLU_000445_107_27_5"/>
<dbReference type="PRINTS" id="PR00260">
    <property type="entry name" value="CHEMTRNSDUCR"/>
</dbReference>
<evidence type="ECO:0000259" key="7">
    <source>
        <dbReference type="PROSITE" id="PS50111"/>
    </source>
</evidence>
<evidence type="ECO:0000313" key="10">
    <source>
        <dbReference type="EMBL" id="BAF88413.1"/>
    </source>
</evidence>
<dbReference type="InterPro" id="IPR000727">
    <property type="entry name" value="T_SNARE_dom"/>
</dbReference>
<reference evidence="11" key="2">
    <citation type="submission" date="2007-04" db="EMBL/GenBank/DDBJ databases">
        <title>Complete genome sequence of the nitrogen-fixing bacterium Azorhizobium caulinodans ORS571.</title>
        <authorList>
            <person name="Lee K.B."/>
            <person name="Backer P.D."/>
            <person name="Aono T."/>
            <person name="Liu C.T."/>
            <person name="Suzuki S."/>
            <person name="Suzuki T."/>
            <person name="Kaneko T."/>
            <person name="Yamada M."/>
            <person name="Tabata S."/>
            <person name="Kupfer D.M."/>
            <person name="Najar F.Z."/>
            <person name="Wiley G.B."/>
            <person name="Roe B."/>
            <person name="Binnewies T."/>
            <person name="Ussery D."/>
            <person name="Vereecke D."/>
            <person name="Gevers D."/>
            <person name="Holsters M."/>
            <person name="Oyaizu H."/>
        </authorList>
    </citation>
    <scope>NUCLEOTIDE SEQUENCE [LARGE SCALE GENOMIC DNA]</scope>
    <source>
        <strain evidence="11">ATCC 43989 / DSM 5975 / JCM 20966 / LMG 6465 / NBRC 14845 / NCIMB 13405 / ORS 571</strain>
    </source>
</reference>
<accession>A8I6J2</accession>
<reference evidence="10 11" key="1">
    <citation type="journal article" date="2007" name="Appl. Environ. Microbiol.">
        <title>Rhizobial factors required for stem nodule maturation and maintenance in Sesbania rostrata-Azorhizobium caulinodans ORS571 symbiosis.</title>
        <authorList>
            <person name="Suzuki S."/>
            <person name="Aono T."/>
            <person name="Lee KB."/>
            <person name="Suzuki T."/>
            <person name="Liu CT."/>
            <person name="Miwa H."/>
            <person name="Wakao S."/>
            <person name="Iki T."/>
            <person name="Oyaizu H."/>
        </authorList>
    </citation>
    <scope>NUCLEOTIDE SEQUENCE [LARGE SCALE GENOMIC DNA]</scope>
    <source>
        <strain evidence="11">ATCC 43989 / DSM 5975 / JCM 20966 / LMG 6465 / NBRC 14845 / NCIMB 13405 / ORS 571</strain>
    </source>
</reference>
<proteinExistence type="inferred from homology"/>
<feature type="transmembrane region" description="Helical" evidence="6">
    <location>
        <begin position="32"/>
        <end position="54"/>
    </location>
</feature>
<sequence>MIAALRYGRDGANAGPLQGEGNGDMKIQDVRIAYKITLILILAGVITLAAVAYLNGRTSAIIERYAYLTENQEPALLALVRANIRTNNWEAGLMTSIAYEKPDFETILKTVTSYKAEIDKILAEAARLDPENADFYRRYGQSFEQPYNEVVRGIKLAQAGNIAEARAIAQTAVPQIAAVRRSSTPVIDKAGKVILETSNDLKADTSSARLLSYVLIGGSTVLAIVVGFLLAQFSIARPIHRLGELMHRVADGDLSVTIVGQDRKDEVGGMAKALAVFREKAERAVEMEGRQKEMEQAAQQRRKTELGELASLFESAIGGIVTTVSASTDRLEGAAATLSQTATTTRSLSGEVASASDLATANVKSVAVAAEELSSSVAEIARQVQSSSEIAAEAVTQAQRTDTRIGELSQAARRIGDVVELINAIASQTNLLALNATIEAARAGDAGKGFAVVASEVKELATQTAKATGEIGDQITQIQTATADCVSAMKEIGDTINRIAGIAQAIAAAVEQQGAATLEISRNIQQAAAGTEQVSANIAQVTRGAAETGEASGAVLDSARALSNEGEHLKAEVDRFLATVRAA</sequence>
<protein>
    <submittedName>
        <fullName evidence="10">Histidine kinase</fullName>
    </submittedName>
</protein>
<dbReference type="GO" id="GO:0016301">
    <property type="term" value="F:kinase activity"/>
    <property type="evidence" value="ECO:0007669"/>
    <property type="project" value="UniProtKB-KW"/>
</dbReference>
<keyword evidence="10" id="KW-0808">Transferase</keyword>
<dbReference type="Gene3D" id="1.10.287.950">
    <property type="entry name" value="Methyl-accepting chemotaxis protein"/>
    <property type="match status" value="1"/>
</dbReference>
<dbReference type="InterPro" id="IPR004090">
    <property type="entry name" value="Chemotax_Me-accpt_rcpt"/>
</dbReference>
<comment type="subcellular location">
    <subcellularLocation>
        <location evidence="1">Cell inner membrane</location>
        <topology evidence="1">Multi-pass membrane protein</topology>
    </subcellularLocation>
</comment>
<dbReference type="Gene3D" id="6.10.340.10">
    <property type="match status" value="1"/>
</dbReference>
<evidence type="ECO:0000256" key="4">
    <source>
        <dbReference type="ARBA" id="ARBA00029447"/>
    </source>
</evidence>
<dbReference type="Pfam" id="PF00672">
    <property type="entry name" value="HAMP"/>
    <property type="match status" value="1"/>
</dbReference>
<dbReference type="EMBL" id="AP009384">
    <property type="protein sequence ID" value="BAF88413.1"/>
    <property type="molecule type" value="Genomic_DNA"/>
</dbReference>
<feature type="domain" description="HAMP" evidence="9">
    <location>
        <begin position="233"/>
        <end position="286"/>
    </location>
</feature>
<dbReference type="Proteomes" id="UP000000270">
    <property type="component" value="Chromosome"/>
</dbReference>
<dbReference type="PROSITE" id="PS50192">
    <property type="entry name" value="T_SNARE"/>
    <property type="match status" value="1"/>
</dbReference>
<feature type="transmembrane region" description="Helical" evidence="6">
    <location>
        <begin position="210"/>
        <end position="231"/>
    </location>
</feature>
<keyword evidence="2" id="KW-0997">Cell inner membrane</keyword>
<name>A8I6J2_AZOC5</name>
<dbReference type="PANTHER" id="PTHR32089:SF112">
    <property type="entry name" value="LYSOZYME-LIKE PROTEIN-RELATED"/>
    <property type="match status" value="1"/>
</dbReference>
<feature type="domain" description="T-SNARE coiled-coil homology" evidence="8">
    <location>
        <begin position="479"/>
        <end position="541"/>
    </location>
</feature>
<dbReference type="SUPFAM" id="SSF58104">
    <property type="entry name" value="Methyl-accepting chemotaxis protein (MCP) signaling domain"/>
    <property type="match status" value="1"/>
</dbReference>
<gene>
    <name evidence="10" type="ordered locus">AZC_2415</name>
</gene>
<keyword evidence="6" id="KW-1133">Transmembrane helix</keyword>
<evidence type="ECO:0000256" key="5">
    <source>
        <dbReference type="PROSITE-ProRule" id="PRU00284"/>
    </source>
</evidence>
<reference evidence="10 11" key="6">
    <citation type="journal article" date="2011" name="Appl. Environ. Microbiol.">
        <title>Involvement of the azorhizobial chromosome partition gene (parA) in the onset of bacteroid differentiation during Sesbania rostrata stem nodule development.</title>
        <authorList>
            <person name="Liu CT."/>
            <person name="Lee KB."/>
            <person name="Wang YS."/>
            <person name="Peng MH."/>
            <person name="Lee KT."/>
            <person name="Suzuki S."/>
            <person name="Suzuki T."/>
            <person name="Oyaizu H."/>
        </authorList>
    </citation>
    <scope>NUCLEOTIDE SEQUENCE [LARGE SCALE GENOMIC DNA]</scope>
    <source>
        <strain evidence="11">ATCC 43989 / DSM 5975 / JCM 20966 / LMG 6465 / NBRC 14845 / NCIMB 13405 / ORS 571</strain>
    </source>
</reference>
<dbReference type="PANTHER" id="PTHR32089">
    <property type="entry name" value="METHYL-ACCEPTING CHEMOTAXIS PROTEIN MCPB"/>
    <property type="match status" value="1"/>
</dbReference>
<dbReference type="AlphaFoldDB" id="A8I6J2"/>
<evidence type="ECO:0000256" key="6">
    <source>
        <dbReference type="SAM" id="Phobius"/>
    </source>
</evidence>
<dbReference type="PROSITE" id="PS50885">
    <property type="entry name" value="HAMP"/>
    <property type="match status" value="1"/>
</dbReference>
<evidence type="ECO:0000256" key="3">
    <source>
        <dbReference type="ARBA" id="ARBA00023224"/>
    </source>
</evidence>
<keyword evidence="3 5" id="KW-0807">Transducer</keyword>
<comment type="similarity">
    <text evidence="4">Belongs to the methyl-accepting chemotaxis (MCP) protein family.</text>
</comment>
<keyword evidence="10" id="KW-0418">Kinase</keyword>
<dbReference type="SUPFAM" id="SSF158472">
    <property type="entry name" value="HAMP domain-like"/>
    <property type="match status" value="1"/>
</dbReference>
<evidence type="ECO:0000256" key="2">
    <source>
        <dbReference type="ARBA" id="ARBA00022519"/>
    </source>
</evidence>
<dbReference type="GO" id="GO:0006935">
    <property type="term" value="P:chemotaxis"/>
    <property type="evidence" value="ECO:0007669"/>
    <property type="project" value="InterPro"/>
</dbReference>
<dbReference type="SMART" id="SM00283">
    <property type="entry name" value="MA"/>
    <property type="match status" value="1"/>
</dbReference>
<keyword evidence="6" id="KW-0812">Transmembrane</keyword>
<reference evidence="10 11" key="4">
    <citation type="journal article" date="2009" name="Appl. Environ. Microbiol.">
        <title>Comparative genome-wide transcriptional profiling of Azorhizobium caulinodans ORS571 grown under free-living and symbiotic conditions.</title>
        <authorList>
            <person name="Tsukada S."/>
            <person name="Aono T."/>
            <person name="Akiba N."/>
            <person name="Lee KB."/>
            <person name="Liu CT."/>
            <person name="Toyazaki H."/>
            <person name="Oyaizu H."/>
        </authorList>
    </citation>
    <scope>NUCLEOTIDE SEQUENCE [LARGE SCALE GENOMIC DNA]</scope>
    <source>
        <strain evidence="11">ATCC 43989 / DSM 5975 / JCM 20966 / LMG 6465 / NBRC 14845 / NCIMB 13405 / ORS 571</strain>
    </source>
</reference>
<dbReference type="KEGG" id="azc:AZC_2415"/>
<keyword evidence="11" id="KW-1185">Reference proteome</keyword>
<dbReference type="eggNOG" id="COG2972">
    <property type="taxonomic scope" value="Bacteria"/>
</dbReference>
<organism evidence="10 11">
    <name type="scientific">Azorhizobium caulinodans (strain ATCC 43989 / DSM 5975 / JCM 20966 / LMG 6465 / NBRC 14845 / NCIMB 13405 / ORS 571)</name>
    <dbReference type="NCBI Taxonomy" id="438753"/>
    <lineage>
        <taxon>Bacteria</taxon>
        <taxon>Pseudomonadati</taxon>
        <taxon>Pseudomonadota</taxon>
        <taxon>Alphaproteobacteria</taxon>
        <taxon>Hyphomicrobiales</taxon>
        <taxon>Xanthobacteraceae</taxon>
        <taxon>Azorhizobium</taxon>
    </lineage>
</organism>
<evidence type="ECO:0000256" key="1">
    <source>
        <dbReference type="ARBA" id="ARBA00004429"/>
    </source>
</evidence>
<dbReference type="STRING" id="438753.AZC_2415"/>
<reference evidence="10 11" key="5">
    <citation type="journal article" date="2010" name="Appl. Environ. Microbiol.">
        <title>phrR-like gene praR of Azorhizobium caulinodans ORS571 is essential for symbiosis with Sesbania rostrata and is involved in expression of reb genes.</title>
        <authorList>
            <person name="Akiba N."/>
            <person name="Aono T."/>
            <person name="Toyazaki H."/>
            <person name="Sato S."/>
            <person name="Oyaizu H."/>
        </authorList>
    </citation>
    <scope>NUCLEOTIDE SEQUENCE [LARGE SCALE GENOMIC DNA]</scope>
    <source>
        <strain evidence="11">ATCC 43989 / DSM 5975 / JCM 20966 / LMG 6465 / NBRC 14845 / NCIMB 13405 / ORS 571</strain>
    </source>
</reference>
<evidence type="ECO:0000313" key="11">
    <source>
        <dbReference type="Proteomes" id="UP000000270"/>
    </source>
</evidence>
<dbReference type="Pfam" id="PF00015">
    <property type="entry name" value="MCPsignal"/>
    <property type="match status" value="1"/>
</dbReference>
<dbReference type="PROSITE" id="PS50111">
    <property type="entry name" value="CHEMOTAXIS_TRANSDUC_2"/>
    <property type="match status" value="1"/>
</dbReference>
<dbReference type="GO" id="GO:0007165">
    <property type="term" value="P:signal transduction"/>
    <property type="evidence" value="ECO:0007669"/>
    <property type="project" value="UniProtKB-KW"/>
</dbReference>
<dbReference type="InterPro" id="IPR004089">
    <property type="entry name" value="MCPsignal_dom"/>
</dbReference>
<dbReference type="GO" id="GO:0004888">
    <property type="term" value="F:transmembrane signaling receptor activity"/>
    <property type="evidence" value="ECO:0007669"/>
    <property type="project" value="InterPro"/>
</dbReference>
<dbReference type="GO" id="GO:0005886">
    <property type="term" value="C:plasma membrane"/>
    <property type="evidence" value="ECO:0007669"/>
    <property type="project" value="UniProtKB-SubCell"/>
</dbReference>
<dbReference type="InterPro" id="IPR003660">
    <property type="entry name" value="HAMP_dom"/>
</dbReference>
<evidence type="ECO:0000259" key="8">
    <source>
        <dbReference type="PROSITE" id="PS50192"/>
    </source>
</evidence>
<keyword evidence="2" id="KW-1003">Cell membrane</keyword>
<dbReference type="CDD" id="cd06225">
    <property type="entry name" value="HAMP"/>
    <property type="match status" value="1"/>
</dbReference>
<keyword evidence="6" id="KW-0472">Membrane</keyword>
<dbReference type="SMART" id="SM00304">
    <property type="entry name" value="HAMP"/>
    <property type="match status" value="1"/>
</dbReference>
<dbReference type="eggNOG" id="COG0840">
    <property type="taxonomic scope" value="Bacteria"/>
</dbReference>
<reference evidence="10 11" key="3">
    <citation type="journal article" date="2008" name="BMC Genomics">
        <title>The genome of the versatile nitrogen fixer Azorhizobium caulinodans ORS571.</title>
        <authorList>
            <person name="Lee KB."/>
            <person name="Backer P.D."/>
            <person name="Aono T."/>
            <person name="Liu CT."/>
            <person name="Suzuki S."/>
            <person name="Suzuki T."/>
            <person name="Kaneko T."/>
            <person name="Yamada M."/>
            <person name="Tabata S."/>
            <person name="Kupfer D.M."/>
            <person name="Najar F.Z."/>
            <person name="Wiley G.B."/>
            <person name="Roe B."/>
            <person name="Binnewies T.T."/>
            <person name="Ussery D.W."/>
            <person name="D'Haeze W."/>
            <person name="Herder J.D."/>
            <person name="Gevers D."/>
            <person name="Vereecke D."/>
            <person name="Holsters M."/>
            <person name="Oyaizu H."/>
        </authorList>
    </citation>
    <scope>NUCLEOTIDE SEQUENCE [LARGE SCALE GENOMIC DNA]</scope>
    <source>
        <strain evidence="11">ATCC 43989 / DSM 5975 / JCM 20966 / LMG 6465 / NBRC 14845 / NCIMB 13405 / ORS 571</strain>
    </source>
</reference>
<evidence type="ECO:0000259" key="9">
    <source>
        <dbReference type="PROSITE" id="PS50885"/>
    </source>
</evidence>
<feature type="domain" description="Methyl-accepting transducer" evidence="7">
    <location>
        <begin position="320"/>
        <end position="549"/>
    </location>
</feature>